<dbReference type="HOGENOM" id="CLU_147810_6_1_5"/>
<sequence>MKAGKLIYRIAIEEAATTVNDAGTPTSTWTRKAILRAELVEQSTEEFLGDGGATDEELAVFRTRYLAGVTNADRVIFEGRSYNIRQLTPLGRRVGLELRCVAQGDE</sequence>
<evidence type="ECO:0000313" key="1">
    <source>
        <dbReference type="EMBL" id="EYD70504.1"/>
    </source>
</evidence>
<dbReference type="EMBL" id="APGJ01000008">
    <property type="protein sequence ID" value="EYD70504.1"/>
    <property type="molecule type" value="Genomic_DNA"/>
</dbReference>
<dbReference type="Pfam" id="PF05521">
    <property type="entry name" value="Phage_HCP"/>
    <property type="match status" value="1"/>
</dbReference>
<organism evidence="2 3">
    <name type="scientific">Limimaricola hongkongensis DSM 17492</name>
    <dbReference type="NCBI Taxonomy" id="1122180"/>
    <lineage>
        <taxon>Bacteria</taxon>
        <taxon>Pseudomonadati</taxon>
        <taxon>Pseudomonadota</taxon>
        <taxon>Alphaproteobacteria</taxon>
        <taxon>Rhodobacterales</taxon>
        <taxon>Paracoccaceae</taxon>
        <taxon>Limimaricola</taxon>
    </lineage>
</organism>
<dbReference type="AlphaFoldDB" id="A0A017H8R2"/>
<dbReference type="NCBIfam" id="TIGR01563">
    <property type="entry name" value="gp16_SPP1"/>
    <property type="match status" value="1"/>
</dbReference>
<dbReference type="eggNOG" id="COG5614">
    <property type="taxonomic scope" value="Bacteria"/>
</dbReference>
<keyword evidence="3" id="KW-1185">Reference proteome</keyword>
<dbReference type="RefSeq" id="WP_017930018.1">
    <property type="nucleotide sequence ID" value="NZ_KB823009.1"/>
</dbReference>
<name>A0A017H8R2_9RHOB</name>
<dbReference type="Gene3D" id="2.40.10.270">
    <property type="entry name" value="Bacteriophage SPP1 head-tail adaptor protein"/>
    <property type="match status" value="1"/>
</dbReference>
<gene>
    <name evidence="1" type="ORF">Lokhon_03137</name>
    <name evidence="2" type="ORF">Lokhon_03156</name>
</gene>
<dbReference type="OrthoDB" id="7478737at2"/>
<dbReference type="Proteomes" id="UP000025047">
    <property type="component" value="Unassembled WGS sequence"/>
</dbReference>
<dbReference type="EMBL" id="APGJ01000008">
    <property type="protein sequence ID" value="EYD70523.1"/>
    <property type="molecule type" value="Genomic_DNA"/>
</dbReference>
<dbReference type="InterPro" id="IPR038666">
    <property type="entry name" value="SSP1_head-tail_sf"/>
</dbReference>
<dbReference type="STRING" id="1122180.Lokhon_03137"/>
<evidence type="ECO:0000313" key="2">
    <source>
        <dbReference type="EMBL" id="EYD70523.1"/>
    </source>
</evidence>
<reference evidence="2 3" key="1">
    <citation type="submission" date="2013-03" db="EMBL/GenBank/DDBJ databases">
        <authorList>
            <person name="Fiebig A."/>
            <person name="Goeker M."/>
            <person name="Klenk H.-P.P."/>
        </authorList>
    </citation>
    <scope>NUCLEOTIDE SEQUENCE [LARGE SCALE GENOMIC DNA]</scope>
    <source>
        <strain evidence="2 3">DSM 17492</strain>
    </source>
</reference>
<accession>A0A017H8R2</accession>
<proteinExistence type="predicted"/>
<evidence type="ECO:0000313" key="3">
    <source>
        <dbReference type="Proteomes" id="UP000025047"/>
    </source>
</evidence>
<comment type="caution">
    <text evidence="2">The sequence shown here is derived from an EMBL/GenBank/DDBJ whole genome shotgun (WGS) entry which is preliminary data.</text>
</comment>
<dbReference type="InterPro" id="IPR008767">
    <property type="entry name" value="Phage_SPP1_head-tail_adaptor"/>
</dbReference>
<protein>
    <submittedName>
        <fullName evidence="2">Phage head-tail adaptor, putative</fullName>
    </submittedName>
</protein>
<dbReference type="PATRIC" id="fig|1122180.6.peg.3129"/>